<dbReference type="Proteomes" id="UP001301958">
    <property type="component" value="Unassembled WGS sequence"/>
</dbReference>
<keyword evidence="5" id="KW-1185">Reference proteome</keyword>
<dbReference type="InterPro" id="IPR058502">
    <property type="entry name" value="PLL-like_beta-prop"/>
</dbReference>
<keyword evidence="2" id="KW-0812">Transmembrane</keyword>
<feature type="domain" description="PLL-like beta propeller" evidence="3">
    <location>
        <begin position="281"/>
        <end position="485"/>
    </location>
</feature>
<evidence type="ECO:0000313" key="4">
    <source>
        <dbReference type="EMBL" id="KAK4229597.1"/>
    </source>
</evidence>
<accession>A0AAN7BUG5</accession>
<feature type="region of interest" description="Disordered" evidence="1">
    <location>
        <begin position="102"/>
        <end position="132"/>
    </location>
</feature>
<dbReference type="AlphaFoldDB" id="A0AAN7BUG5"/>
<keyword evidence="2" id="KW-1133">Transmembrane helix</keyword>
<evidence type="ECO:0000256" key="2">
    <source>
        <dbReference type="SAM" id="Phobius"/>
    </source>
</evidence>
<dbReference type="EMBL" id="MU865306">
    <property type="protein sequence ID" value="KAK4229597.1"/>
    <property type="molecule type" value="Genomic_DNA"/>
</dbReference>
<feature type="transmembrane region" description="Helical" evidence="2">
    <location>
        <begin position="79"/>
        <end position="100"/>
    </location>
</feature>
<reference evidence="4" key="1">
    <citation type="journal article" date="2023" name="Mol. Phylogenet. Evol.">
        <title>Genome-scale phylogeny and comparative genomics of the fungal order Sordariales.</title>
        <authorList>
            <person name="Hensen N."/>
            <person name="Bonometti L."/>
            <person name="Westerberg I."/>
            <person name="Brannstrom I.O."/>
            <person name="Guillou S."/>
            <person name="Cros-Aarteil S."/>
            <person name="Calhoun S."/>
            <person name="Haridas S."/>
            <person name="Kuo A."/>
            <person name="Mondo S."/>
            <person name="Pangilinan J."/>
            <person name="Riley R."/>
            <person name="LaButti K."/>
            <person name="Andreopoulos B."/>
            <person name="Lipzen A."/>
            <person name="Chen C."/>
            <person name="Yan M."/>
            <person name="Daum C."/>
            <person name="Ng V."/>
            <person name="Clum A."/>
            <person name="Steindorff A."/>
            <person name="Ohm R.A."/>
            <person name="Martin F."/>
            <person name="Silar P."/>
            <person name="Natvig D.O."/>
            <person name="Lalanne C."/>
            <person name="Gautier V."/>
            <person name="Ament-Velasquez S.L."/>
            <person name="Kruys A."/>
            <person name="Hutchinson M.I."/>
            <person name="Powell A.J."/>
            <person name="Barry K."/>
            <person name="Miller A.N."/>
            <person name="Grigoriev I.V."/>
            <person name="Debuchy R."/>
            <person name="Gladieux P."/>
            <person name="Hiltunen Thoren M."/>
            <person name="Johannesson H."/>
        </authorList>
    </citation>
    <scope>NUCLEOTIDE SEQUENCE</scope>
    <source>
        <strain evidence="4">CBS 990.96</strain>
    </source>
</reference>
<reference evidence="4" key="2">
    <citation type="submission" date="2023-05" db="EMBL/GenBank/DDBJ databases">
        <authorList>
            <consortium name="Lawrence Berkeley National Laboratory"/>
            <person name="Steindorff A."/>
            <person name="Hensen N."/>
            <person name="Bonometti L."/>
            <person name="Westerberg I."/>
            <person name="Brannstrom I.O."/>
            <person name="Guillou S."/>
            <person name="Cros-Aarteil S."/>
            <person name="Calhoun S."/>
            <person name="Haridas S."/>
            <person name="Kuo A."/>
            <person name="Mondo S."/>
            <person name="Pangilinan J."/>
            <person name="Riley R."/>
            <person name="Labutti K."/>
            <person name="Andreopoulos B."/>
            <person name="Lipzen A."/>
            <person name="Chen C."/>
            <person name="Yanf M."/>
            <person name="Daum C."/>
            <person name="Ng V."/>
            <person name="Clum A."/>
            <person name="Ohm R."/>
            <person name="Martin F."/>
            <person name="Silar P."/>
            <person name="Natvig D."/>
            <person name="Lalanne C."/>
            <person name="Gautier V."/>
            <person name="Ament-Velasquez S.L."/>
            <person name="Kruys A."/>
            <person name="Hutchinson M.I."/>
            <person name="Powell A.J."/>
            <person name="Barry K."/>
            <person name="Miller A.N."/>
            <person name="Grigoriev I.V."/>
            <person name="Debuchy R."/>
            <person name="Gladieux P."/>
            <person name="Thoren M.H."/>
            <person name="Johannesson H."/>
        </authorList>
    </citation>
    <scope>NUCLEOTIDE SEQUENCE</scope>
    <source>
        <strain evidence="4">CBS 990.96</strain>
    </source>
</reference>
<dbReference type="Gene3D" id="2.120.10.70">
    <property type="entry name" value="Fucose-specific lectin"/>
    <property type="match status" value="2"/>
</dbReference>
<dbReference type="SUPFAM" id="SSF89372">
    <property type="entry name" value="Fucose-specific lectin"/>
    <property type="match status" value="2"/>
</dbReference>
<gene>
    <name evidence="4" type="ORF">QBC38DRAFT_97171</name>
</gene>
<comment type="caution">
    <text evidence="4">The sequence shown here is derived from an EMBL/GenBank/DDBJ whole genome shotgun (WGS) entry which is preliminary data.</text>
</comment>
<evidence type="ECO:0000313" key="5">
    <source>
        <dbReference type="Proteomes" id="UP001301958"/>
    </source>
</evidence>
<sequence>MTQNYGSQPDHSGLQVIEHQHAPEPVDTQLPPEVVQEQHKYYLHQNPSVLPISYKLVESTLPIPTTHPKALQWWRRKRWIFLLVAGIVLAIVAIVVGAVVGTRSSSSSSPSSTTNPTSDTNNSPSNPTATYPPSACRNTICPQILSAAILNQKDLFLFARGNDNLIWYTSAPLNTNTQLTYSPWTPIPGEGPFLTQPSALVWDNNSKLSVLAASDTDRVVQIKTFSSPTTSSQWESIGLLSQSSLSTCVLNSTRPDFWSTADMTVNHNFLEPENSFSPNAKDGDWPGSATFNDKLMGSARPGIVCRQDGDYYHDLVVYGIDGGVRHSIYRKDRWLNPSNLGGKFKGDPTVAQVGNGRFDFWGIGDEENQGMWYFSWSKEGGYTPLERLGGEWESVPGVIVTGSGGKERIDVVALGRNDRLWHRVLKGNKWVEQWEDLGVFGNSAPLVVDLGGGRIGIYVVGVDGEVNQAVWSVSEETSWKGLIWTGMPGKRMTTAFYRS</sequence>
<protein>
    <recommendedName>
        <fullName evidence="3">PLL-like beta propeller domain-containing protein</fullName>
    </recommendedName>
</protein>
<name>A0AAN7BUG5_9PEZI</name>
<organism evidence="4 5">
    <name type="scientific">Podospora fimiseda</name>
    <dbReference type="NCBI Taxonomy" id="252190"/>
    <lineage>
        <taxon>Eukaryota</taxon>
        <taxon>Fungi</taxon>
        <taxon>Dikarya</taxon>
        <taxon>Ascomycota</taxon>
        <taxon>Pezizomycotina</taxon>
        <taxon>Sordariomycetes</taxon>
        <taxon>Sordariomycetidae</taxon>
        <taxon>Sordariales</taxon>
        <taxon>Podosporaceae</taxon>
        <taxon>Podospora</taxon>
    </lineage>
</organism>
<evidence type="ECO:0000256" key="1">
    <source>
        <dbReference type="SAM" id="MobiDB-lite"/>
    </source>
</evidence>
<evidence type="ECO:0000259" key="3">
    <source>
        <dbReference type="Pfam" id="PF26607"/>
    </source>
</evidence>
<keyword evidence="2" id="KW-0472">Membrane</keyword>
<proteinExistence type="predicted"/>
<dbReference type="Pfam" id="PF26607">
    <property type="entry name" value="DUF8189"/>
    <property type="match status" value="1"/>
</dbReference>